<feature type="transmembrane region" description="Helical" evidence="7">
    <location>
        <begin position="240"/>
        <end position="258"/>
    </location>
</feature>
<comment type="similarity">
    <text evidence="2 6">Belongs to the major facilitator superfamily. Proton-dependent oligopeptide transporter (POT/PTR) (TC 2.A.17) family.</text>
</comment>
<dbReference type="SUPFAM" id="SSF103473">
    <property type="entry name" value="MFS general substrate transporter"/>
    <property type="match status" value="1"/>
</dbReference>
<dbReference type="InterPro" id="IPR036259">
    <property type="entry name" value="MFS_trans_sf"/>
</dbReference>
<evidence type="ECO:0000313" key="8">
    <source>
        <dbReference type="EMBL" id="KAL1310903.1"/>
    </source>
</evidence>
<feature type="transmembrane region" description="Helical" evidence="7">
    <location>
        <begin position="351"/>
        <end position="371"/>
    </location>
</feature>
<dbReference type="Proteomes" id="UP001562354">
    <property type="component" value="Unassembled WGS sequence"/>
</dbReference>
<feature type="transmembrane region" description="Helical" evidence="7">
    <location>
        <begin position="424"/>
        <end position="444"/>
    </location>
</feature>
<dbReference type="PANTHER" id="PTHR11654">
    <property type="entry name" value="OLIGOPEPTIDE TRANSPORTER-RELATED"/>
    <property type="match status" value="1"/>
</dbReference>
<feature type="transmembrane region" description="Helical" evidence="7">
    <location>
        <begin position="155"/>
        <end position="176"/>
    </location>
</feature>
<keyword evidence="5 7" id="KW-0472">Membrane</keyword>
<dbReference type="GeneID" id="95974835"/>
<feature type="transmembrane region" description="Helical" evidence="7">
    <location>
        <begin position="545"/>
        <end position="565"/>
    </location>
</feature>
<feature type="transmembrane region" description="Helical" evidence="7">
    <location>
        <begin position="270"/>
        <end position="288"/>
    </location>
</feature>
<gene>
    <name evidence="8" type="ORF">AAFC00_001132</name>
</gene>
<dbReference type="Pfam" id="PF00854">
    <property type="entry name" value="PTR2"/>
    <property type="match status" value="1"/>
</dbReference>
<protein>
    <submittedName>
        <fullName evidence="8">Uncharacterized protein</fullName>
    </submittedName>
</protein>
<dbReference type="Gene3D" id="1.20.1250.20">
    <property type="entry name" value="MFS general substrate transporter like domains"/>
    <property type="match status" value="1"/>
</dbReference>
<comment type="subcellular location">
    <subcellularLocation>
        <location evidence="1 6">Membrane</location>
        <topology evidence="1 6">Multi-pass membrane protein</topology>
    </subcellularLocation>
</comment>
<evidence type="ECO:0000256" key="7">
    <source>
        <dbReference type="SAM" id="Phobius"/>
    </source>
</evidence>
<evidence type="ECO:0000256" key="3">
    <source>
        <dbReference type="ARBA" id="ARBA00022692"/>
    </source>
</evidence>
<sequence>MAEHTSGATEVQAQTLESYIHKDAAAEVDPISKTEVEYDGTVSIATDDDRVTPDGDEPTEKELQTLRKVADKLPWSAYLVAVVELCERFTYYGLSGPFQNYMANSYHDPNGLPGAIGLSQHGSTALSDFFQFFCYVTPILGAVISDQYLGKYWTIFHFSIIYIIGNLILFLTSLPVAIENGAALGGLVTAMIVIGLGTGGIKSNVSPLIAEQYTNTAPYLRTLKSGERVIVDPTATIQRIYMIFYATINIGSLSSIATTELEKNVGFWPAYLLPLLFFFVGFAALVIGKKKYVVKPPQGSIIPKAFKIIWIALVNKGNFNAAKPEYQEELGARRKFELSWDSVFVDEVRRALTACKVFAFYPIYWVVYSQMLNNFVTQAGTMQLHGIPNDIMQNIDPITVIIFIPICDYLVYPGLRKIGIQFKPITRITWGFFFGAFAMAYAAGVQKLIYSTGPCYDRPAACPAALQPDGTYAPNNVHVAVQTPAYLLIGLSEILASITGLEYAYTKAPSTMKSFIMSMFLLTNAGGSALAIALTPTAVDPKLTWMYVGLTIACFLAGCVFWILFSRYNKTEEEMNGLDKFTVKATPVGEDMDGEKGLRKTMSATSIAVSSSA</sequence>
<name>A0ABR3PNW9_9PEZI</name>
<dbReference type="PROSITE" id="PS01023">
    <property type="entry name" value="PTR2_2"/>
    <property type="match status" value="1"/>
</dbReference>
<accession>A0ABR3PNW9</accession>
<dbReference type="InterPro" id="IPR000109">
    <property type="entry name" value="POT_fam"/>
</dbReference>
<keyword evidence="9" id="KW-1185">Reference proteome</keyword>
<keyword evidence="6" id="KW-0813">Transport</keyword>
<dbReference type="PROSITE" id="PS01022">
    <property type="entry name" value="PTR2_1"/>
    <property type="match status" value="1"/>
</dbReference>
<dbReference type="EMBL" id="JBFMKM010000003">
    <property type="protein sequence ID" value="KAL1310903.1"/>
    <property type="molecule type" value="Genomic_DNA"/>
</dbReference>
<dbReference type="RefSeq" id="XP_069203752.1">
    <property type="nucleotide sequence ID" value="XM_069340281.1"/>
</dbReference>
<feature type="transmembrane region" description="Helical" evidence="7">
    <location>
        <begin position="485"/>
        <end position="505"/>
    </location>
</feature>
<feature type="transmembrane region" description="Helical" evidence="7">
    <location>
        <begin position="391"/>
        <end position="412"/>
    </location>
</feature>
<feature type="transmembrane region" description="Helical" evidence="7">
    <location>
        <begin position="182"/>
        <end position="201"/>
    </location>
</feature>
<evidence type="ECO:0000256" key="4">
    <source>
        <dbReference type="ARBA" id="ARBA00022989"/>
    </source>
</evidence>
<evidence type="ECO:0000256" key="5">
    <source>
        <dbReference type="ARBA" id="ARBA00023136"/>
    </source>
</evidence>
<evidence type="ECO:0000313" key="9">
    <source>
        <dbReference type="Proteomes" id="UP001562354"/>
    </source>
</evidence>
<organism evidence="8 9">
    <name type="scientific">Neodothiora populina</name>
    <dbReference type="NCBI Taxonomy" id="2781224"/>
    <lineage>
        <taxon>Eukaryota</taxon>
        <taxon>Fungi</taxon>
        <taxon>Dikarya</taxon>
        <taxon>Ascomycota</taxon>
        <taxon>Pezizomycotina</taxon>
        <taxon>Dothideomycetes</taxon>
        <taxon>Dothideomycetidae</taxon>
        <taxon>Dothideales</taxon>
        <taxon>Dothioraceae</taxon>
        <taxon>Neodothiora</taxon>
    </lineage>
</organism>
<evidence type="ECO:0000256" key="6">
    <source>
        <dbReference type="RuleBase" id="RU003755"/>
    </source>
</evidence>
<comment type="caution">
    <text evidence="8">The sequence shown here is derived from an EMBL/GenBank/DDBJ whole genome shotgun (WGS) entry which is preliminary data.</text>
</comment>
<dbReference type="InterPro" id="IPR018456">
    <property type="entry name" value="PTR2_symporter_CS"/>
</dbReference>
<reference evidence="8 9" key="1">
    <citation type="submission" date="2024-07" db="EMBL/GenBank/DDBJ databases">
        <title>Draft sequence of the Neodothiora populina.</title>
        <authorList>
            <person name="Drown D.D."/>
            <person name="Schuette U.S."/>
            <person name="Buechlein A.B."/>
            <person name="Rusch D.R."/>
            <person name="Winton L.W."/>
            <person name="Adams G.A."/>
        </authorList>
    </citation>
    <scope>NUCLEOTIDE SEQUENCE [LARGE SCALE GENOMIC DNA]</scope>
    <source>
        <strain evidence="8 9">CPC 39397</strain>
    </source>
</reference>
<evidence type="ECO:0000256" key="1">
    <source>
        <dbReference type="ARBA" id="ARBA00004141"/>
    </source>
</evidence>
<proteinExistence type="inferred from homology"/>
<keyword evidence="3 6" id="KW-0812">Transmembrane</keyword>
<evidence type="ECO:0000256" key="2">
    <source>
        <dbReference type="ARBA" id="ARBA00005982"/>
    </source>
</evidence>
<keyword evidence="4 7" id="KW-1133">Transmembrane helix</keyword>
<feature type="transmembrane region" description="Helical" evidence="7">
    <location>
        <begin position="517"/>
        <end position="539"/>
    </location>
</feature>